<evidence type="ECO:0000256" key="2">
    <source>
        <dbReference type="ARBA" id="ARBA00022679"/>
    </source>
</evidence>
<dbReference type="PANTHER" id="PTHR44942">
    <property type="entry name" value="METHYLTRANSF_11 DOMAIN-CONTAINING PROTEIN"/>
    <property type="match status" value="1"/>
</dbReference>
<dbReference type="PANTHER" id="PTHR44942:SF4">
    <property type="entry name" value="METHYLTRANSFERASE TYPE 11 DOMAIN-CONTAINING PROTEIN"/>
    <property type="match status" value="1"/>
</dbReference>
<dbReference type="InterPro" id="IPR041698">
    <property type="entry name" value="Methyltransf_25"/>
</dbReference>
<dbReference type="GO" id="GO:0008168">
    <property type="term" value="F:methyltransferase activity"/>
    <property type="evidence" value="ECO:0007669"/>
    <property type="project" value="UniProtKB-KW"/>
</dbReference>
<dbReference type="Pfam" id="PF13649">
    <property type="entry name" value="Methyltransf_25"/>
    <property type="match status" value="1"/>
</dbReference>
<keyword evidence="2 4" id="KW-0808">Transferase</keyword>
<accession>A0ABT6SXU5</accession>
<dbReference type="EC" id="2.1.-.-" evidence="4"/>
<reference evidence="4 5" key="1">
    <citation type="submission" date="2023-05" db="EMBL/GenBank/DDBJ databases">
        <title>Draft genome sequence of Streptomyces sp. B-S-A12 isolated from a cave soil in Thailand.</title>
        <authorList>
            <person name="Chamroensaksri N."/>
            <person name="Muangham S."/>
        </authorList>
    </citation>
    <scope>NUCLEOTIDE SEQUENCE [LARGE SCALE GENOMIC DNA]</scope>
    <source>
        <strain evidence="4 5">B-S-A12</strain>
    </source>
</reference>
<evidence type="ECO:0000256" key="1">
    <source>
        <dbReference type="ARBA" id="ARBA00022603"/>
    </source>
</evidence>
<dbReference type="EMBL" id="JASCIS010000016">
    <property type="protein sequence ID" value="MDI3420435.1"/>
    <property type="molecule type" value="Genomic_DNA"/>
</dbReference>
<gene>
    <name evidence="4" type="ORF">QIT00_18035</name>
</gene>
<protein>
    <submittedName>
        <fullName evidence="4">Class I SAM-dependent methyltransferase</fullName>
        <ecNumber evidence="4">2.1.-.-</ecNumber>
    </submittedName>
</protein>
<dbReference type="InterPro" id="IPR051052">
    <property type="entry name" value="Diverse_substrate_MTase"/>
</dbReference>
<organism evidence="4 5">
    <name type="scientific">Streptomyces luteolus</name>
    <dbReference type="NCBI Taxonomy" id="3043615"/>
    <lineage>
        <taxon>Bacteria</taxon>
        <taxon>Bacillati</taxon>
        <taxon>Actinomycetota</taxon>
        <taxon>Actinomycetes</taxon>
        <taxon>Kitasatosporales</taxon>
        <taxon>Streptomycetaceae</taxon>
        <taxon>Streptomyces</taxon>
    </lineage>
</organism>
<proteinExistence type="predicted"/>
<sequence>MTNVESQPAPPIELGLDRRERGDSFETLSHVYSAGRPSYPKEFIESLIRPVTALPDTHVLEVGAGTGQATVRLAELFSRVTAIEPGYNLAQQTEQRLSDRSNVDVHQSYFENWEGPGPYDCVFSASAFHWTDPTRSYSLAKNLLKPGGKMAFVTYSELVGDDVWEQRCADIRKMFTAHAPHHKGPRFGTRTAAEISTGLKGYAESIGQALEFVEFGKPLEAANVPVSEMFDPVKVQLELQLRHYDADRFVAALESYGAFRRMNEDARIALKEAVRTYVEAECQNSIERPFALVGLAANRRP</sequence>
<dbReference type="GO" id="GO:0032259">
    <property type="term" value="P:methylation"/>
    <property type="evidence" value="ECO:0007669"/>
    <property type="project" value="UniProtKB-KW"/>
</dbReference>
<name>A0ABT6SXU5_9ACTN</name>
<dbReference type="Gene3D" id="3.40.50.150">
    <property type="entry name" value="Vaccinia Virus protein VP39"/>
    <property type="match status" value="1"/>
</dbReference>
<dbReference type="InterPro" id="IPR029063">
    <property type="entry name" value="SAM-dependent_MTases_sf"/>
</dbReference>
<evidence type="ECO:0000313" key="5">
    <source>
        <dbReference type="Proteomes" id="UP001237105"/>
    </source>
</evidence>
<dbReference type="RefSeq" id="WP_282536311.1">
    <property type="nucleotide sequence ID" value="NZ_JASCIS010000016.1"/>
</dbReference>
<keyword evidence="5" id="KW-1185">Reference proteome</keyword>
<keyword evidence="1 4" id="KW-0489">Methyltransferase</keyword>
<evidence type="ECO:0000313" key="4">
    <source>
        <dbReference type="EMBL" id="MDI3420435.1"/>
    </source>
</evidence>
<dbReference type="SUPFAM" id="SSF53335">
    <property type="entry name" value="S-adenosyl-L-methionine-dependent methyltransferases"/>
    <property type="match status" value="1"/>
</dbReference>
<comment type="caution">
    <text evidence="4">The sequence shown here is derived from an EMBL/GenBank/DDBJ whole genome shotgun (WGS) entry which is preliminary data.</text>
</comment>
<dbReference type="Proteomes" id="UP001237105">
    <property type="component" value="Unassembled WGS sequence"/>
</dbReference>
<feature type="domain" description="Methyltransferase" evidence="3">
    <location>
        <begin position="59"/>
        <end position="148"/>
    </location>
</feature>
<dbReference type="CDD" id="cd02440">
    <property type="entry name" value="AdoMet_MTases"/>
    <property type="match status" value="1"/>
</dbReference>
<evidence type="ECO:0000259" key="3">
    <source>
        <dbReference type="Pfam" id="PF13649"/>
    </source>
</evidence>